<feature type="transmembrane region" description="Helical" evidence="5">
    <location>
        <begin position="426"/>
        <end position="447"/>
    </location>
</feature>
<dbReference type="WBParaSite" id="PSAMB.scaffold1070size36389.g10865.t1">
    <property type="protein sequence ID" value="PSAMB.scaffold1070size36389.g10865.t1"/>
    <property type="gene ID" value="PSAMB.scaffold1070size36389.g10865"/>
</dbReference>
<dbReference type="PROSITE" id="PS00216">
    <property type="entry name" value="SUGAR_TRANSPORT_1"/>
    <property type="match status" value="1"/>
</dbReference>
<dbReference type="PANTHER" id="PTHR23503">
    <property type="entry name" value="SOLUTE CARRIER FAMILY 2"/>
    <property type="match status" value="1"/>
</dbReference>
<dbReference type="SUPFAM" id="SSF103473">
    <property type="entry name" value="MFS general substrate transporter"/>
    <property type="match status" value="1"/>
</dbReference>
<dbReference type="Pfam" id="PF00083">
    <property type="entry name" value="Sugar_tr"/>
    <property type="match status" value="1"/>
</dbReference>
<evidence type="ECO:0000256" key="1">
    <source>
        <dbReference type="ARBA" id="ARBA00004141"/>
    </source>
</evidence>
<evidence type="ECO:0000313" key="7">
    <source>
        <dbReference type="Proteomes" id="UP000887566"/>
    </source>
</evidence>
<evidence type="ECO:0000256" key="4">
    <source>
        <dbReference type="ARBA" id="ARBA00023136"/>
    </source>
</evidence>
<dbReference type="GO" id="GO:0016020">
    <property type="term" value="C:membrane"/>
    <property type="evidence" value="ECO:0007669"/>
    <property type="project" value="UniProtKB-SubCell"/>
</dbReference>
<evidence type="ECO:0000313" key="8">
    <source>
        <dbReference type="WBParaSite" id="PSAMB.scaffold1070size36389.g10865.t1"/>
    </source>
</evidence>
<feature type="transmembrane region" description="Helical" evidence="5">
    <location>
        <begin position="94"/>
        <end position="118"/>
    </location>
</feature>
<dbReference type="Gene3D" id="1.20.1250.20">
    <property type="entry name" value="MFS general substrate transporter like domains"/>
    <property type="match status" value="1"/>
</dbReference>
<dbReference type="InterPro" id="IPR005829">
    <property type="entry name" value="Sugar_transporter_CS"/>
</dbReference>
<dbReference type="InterPro" id="IPR036259">
    <property type="entry name" value="MFS_trans_sf"/>
</dbReference>
<feature type="transmembrane region" description="Helical" evidence="5">
    <location>
        <begin position="266"/>
        <end position="285"/>
    </location>
</feature>
<comment type="subcellular location">
    <subcellularLocation>
        <location evidence="1">Membrane</location>
        <topology evidence="1">Multi-pass membrane protein</topology>
    </subcellularLocation>
</comment>
<dbReference type="PANTHER" id="PTHR23503:SF108">
    <property type="entry name" value="MAJOR FACILITATOR SUPERFAMILY (MFS) PROFILE DOMAIN-CONTAINING PROTEIN"/>
    <property type="match status" value="1"/>
</dbReference>
<evidence type="ECO:0000259" key="6">
    <source>
        <dbReference type="PROSITE" id="PS50850"/>
    </source>
</evidence>
<feature type="domain" description="Major facilitator superfamily (MFS) profile" evidence="6">
    <location>
        <begin position="12"/>
        <end position="454"/>
    </location>
</feature>
<feature type="transmembrane region" description="Helical" evidence="5">
    <location>
        <begin position="305"/>
        <end position="325"/>
    </location>
</feature>
<dbReference type="PRINTS" id="PR00171">
    <property type="entry name" value="SUGRTRNSPORT"/>
</dbReference>
<feature type="transmembrane region" description="Helical" evidence="5">
    <location>
        <begin position="184"/>
        <end position="202"/>
    </location>
</feature>
<evidence type="ECO:0000256" key="3">
    <source>
        <dbReference type="ARBA" id="ARBA00022989"/>
    </source>
</evidence>
<feature type="transmembrane region" description="Helical" evidence="5">
    <location>
        <begin position="12"/>
        <end position="31"/>
    </location>
</feature>
<evidence type="ECO:0000256" key="2">
    <source>
        <dbReference type="ARBA" id="ARBA00022692"/>
    </source>
</evidence>
<reference evidence="8" key="1">
    <citation type="submission" date="2022-11" db="UniProtKB">
        <authorList>
            <consortium name="WormBaseParasite"/>
        </authorList>
    </citation>
    <scope>IDENTIFICATION</scope>
</reference>
<dbReference type="AlphaFoldDB" id="A0A914ULL6"/>
<keyword evidence="2 5" id="KW-0812">Transmembrane</keyword>
<dbReference type="InterPro" id="IPR020846">
    <property type="entry name" value="MFS_dom"/>
</dbReference>
<proteinExistence type="predicted"/>
<feature type="transmembrane region" description="Helical" evidence="5">
    <location>
        <begin position="366"/>
        <end position="387"/>
    </location>
</feature>
<feature type="transmembrane region" description="Helical" evidence="5">
    <location>
        <begin position="399"/>
        <end position="420"/>
    </location>
</feature>
<keyword evidence="3 5" id="KW-1133">Transmembrane helix</keyword>
<feature type="transmembrane region" description="Helical" evidence="5">
    <location>
        <begin position="63"/>
        <end position="82"/>
    </location>
</feature>
<keyword evidence="7" id="KW-1185">Reference proteome</keyword>
<dbReference type="InterPro" id="IPR005828">
    <property type="entry name" value="MFS_sugar_transport-like"/>
</dbReference>
<accession>A0A914ULL6</accession>
<dbReference type="Proteomes" id="UP000887566">
    <property type="component" value="Unplaced"/>
</dbReference>
<dbReference type="InterPro" id="IPR003663">
    <property type="entry name" value="Sugar/inositol_transpt"/>
</dbReference>
<name>A0A914ULL6_9BILA</name>
<organism evidence="7 8">
    <name type="scientific">Plectus sambesii</name>
    <dbReference type="NCBI Taxonomy" id="2011161"/>
    <lineage>
        <taxon>Eukaryota</taxon>
        <taxon>Metazoa</taxon>
        <taxon>Ecdysozoa</taxon>
        <taxon>Nematoda</taxon>
        <taxon>Chromadorea</taxon>
        <taxon>Plectida</taxon>
        <taxon>Plectina</taxon>
        <taxon>Plectoidea</taxon>
        <taxon>Plectidae</taxon>
        <taxon>Plectus</taxon>
    </lineage>
</organism>
<dbReference type="GO" id="GO:0015149">
    <property type="term" value="F:hexose transmembrane transporter activity"/>
    <property type="evidence" value="ECO:0007669"/>
    <property type="project" value="TreeGrafter"/>
</dbReference>
<dbReference type="InterPro" id="IPR045263">
    <property type="entry name" value="GLUT"/>
</dbReference>
<dbReference type="PROSITE" id="PS50850">
    <property type="entry name" value="MFS"/>
    <property type="match status" value="1"/>
</dbReference>
<protein>
    <submittedName>
        <fullName evidence="8">Major facilitator superfamily (MFS) profile domain-containing protein</fullName>
    </submittedName>
</protein>
<keyword evidence="4 5" id="KW-0472">Membrane</keyword>
<feature type="transmembrane region" description="Helical" evidence="5">
    <location>
        <begin position="332"/>
        <end position="354"/>
    </location>
</feature>
<sequence>MWSDALLNHTKLVFLMFLMSITTMFQLGYVASYPNTAFLVFRAFFNESFHDRGEQLTESGFSWLWAVVLNVWFAGFFCGTWLSPTVSNRLGRKAGLIMGNSIDMLGTGITFAAIYLNVPEAMSIGRFAVGIGDGLAANCLTLFLQESAPTRIRGFLSSFQELSVAFSTLAGTVFGLPYVLGSNLLWLVGVAVVPNALLIFTMKFCPDTPKYLLLGEQNEQKAIASLHFYHGGEHDVKASLEGIALERDEGKTTFRDVWRSSYLRKAMMLGCAAFALQVLTGIYPTTLYSTVFFRRAGTSEFGAELGAIGMMICNCVATALSMNFMDRFGRRAILLGCGSLNVLALLSYTTFSALSDFTSWAKYGCLGSMFAFSFTFSLGVGPVPWFLTAELVPHRQRSFIQSIGYSTNTLFALMTGLLTLPLYDLISAYSFIPLFIVPSLLCLAYLYRELPETKNREIHEIVDQLRGSASVLERLQEKEFGL</sequence>
<evidence type="ECO:0000256" key="5">
    <source>
        <dbReference type="SAM" id="Phobius"/>
    </source>
</evidence>